<dbReference type="Proteomes" id="UP001470230">
    <property type="component" value="Unassembled WGS sequence"/>
</dbReference>
<proteinExistence type="predicted"/>
<dbReference type="Gene3D" id="3.40.50.300">
    <property type="entry name" value="P-loop containing nucleotide triphosphate hydrolases"/>
    <property type="match status" value="1"/>
</dbReference>
<evidence type="ECO:0000256" key="3">
    <source>
        <dbReference type="SAM" id="MobiDB-lite"/>
    </source>
</evidence>
<feature type="region of interest" description="Disordered" evidence="3">
    <location>
        <begin position="195"/>
        <end position="215"/>
    </location>
</feature>
<dbReference type="PANTHER" id="PTHR24073">
    <property type="entry name" value="DRAB5-RELATED"/>
    <property type="match status" value="1"/>
</dbReference>
<name>A0ABR2GSA8_9EUKA</name>
<protein>
    <submittedName>
        <fullName evidence="4">Uncharacterized protein</fullName>
    </submittedName>
</protein>
<dbReference type="SUPFAM" id="SSF52540">
    <property type="entry name" value="P-loop containing nucleoside triphosphate hydrolases"/>
    <property type="match status" value="1"/>
</dbReference>
<evidence type="ECO:0000313" key="5">
    <source>
        <dbReference type="Proteomes" id="UP001470230"/>
    </source>
</evidence>
<dbReference type="SMART" id="SM00175">
    <property type="entry name" value="RAB"/>
    <property type="match status" value="1"/>
</dbReference>
<dbReference type="PROSITE" id="PS51419">
    <property type="entry name" value="RAB"/>
    <property type="match status" value="1"/>
</dbReference>
<evidence type="ECO:0000256" key="1">
    <source>
        <dbReference type="ARBA" id="ARBA00022741"/>
    </source>
</evidence>
<keyword evidence="2" id="KW-0342">GTP-binding</keyword>
<reference evidence="4 5" key="1">
    <citation type="submission" date="2024-04" db="EMBL/GenBank/DDBJ databases">
        <title>Tritrichomonas musculus Genome.</title>
        <authorList>
            <person name="Alves-Ferreira E."/>
            <person name="Grigg M."/>
            <person name="Lorenzi H."/>
            <person name="Galac M."/>
        </authorList>
    </citation>
    <scope>NUCLEOTIDE SEQUENCE [LARGE SCALE GENOMIC DNA]</scope>
    <source>
        <strain evidence="4 5">EAF2021</strain>
    </source>
</reference>
<keyword evidence="1" id="KW-0547">Nucleotide-binding</keyword>
<evidence type="ECO:0000313" key="4">
    <source>
        <dbReference type="EMBL" id="KAK8836457.1"/>
    </source>
</evidence>
<organism evidence="4 5">
    <name type="scientific">Tritrichomonas musculus</name>
    <dbReference type="NCBI Taxonomy" id="1915356"/>
    <lineage>
        <taxon>Eukaryota</taxon>
        <taxon>Metamonada</taxon>
        <taxon>Parabasalia</taxon>
        <taxon>Tritrichomonadida</taxon>
        <taxon>Tritrichomonadidae</taxon>
        <taxon>Tritrichomonas</taxon>
    </lineage>
</organism>
<dbReference type="Pfam" id="PF00071">
    <property type="entry name" value="Ras"/>
    <property type="match status" value="1"/>
</dbReference>
<dbReference type="EMBL" id="JAPFFF010000065">
    <property type="protein sequence ID" value="KAK8836457.1"/>
    <property type="molecule type" value="Genomic_DNA"/>
</dbReference>
<gene>
    <name evidence="4" type="ORF">M9Y10_037716</name>
</gene>
<accession>A0ABR2GSA8</accession>
<comment type="caution">
    <text evidence="4">The sequence shown here is derived from an EMBL/GenBank/DDBJ whole genome shotgun (WGS) entry which is preliminary data.</text>
</comment>
<dbReference type="InterPro" id="IPR027417">
    <property type="entry name" value="P-loop_NTPase"/>
</dbReference>
<dbReference type="InterPro" id="IPR001806">
    <property type="entry name" value="Small_GTPase"/>
</dbReference>
<keyword evidence="5" id="KW-1185">Reference proteome</keyword>
<evidence type="ECO:0000256" key="2">
    <source>
        <dbReference type="ARBA" id="ARBA00023134"/>
    </source>
</evidence>
<sequence>MDKNVKAVLLGACGVGKTSLLAKKNEKDINLLNSTVSPLPSTSHIEDCSFNTKKLGFQIWDTPGQDKFHAVTDNVIRGSQVVYILTTCGPKDENNPEISECDEDLELYLKRSKEILGRDKYVIIILINKCDLIDQSEYDERKKQVLEIARNVYPEFDKDYIYFTSCKSGENCDFVLRKGFEEGYYIKESNNTQTISISEQPEQQDKPKPKFKFSC</sequence>
<dbReference type="PRINTS" id="PR00449">
    <property type="entry name" value="RASTRNSFRMNG"/>
</dbReference>